<dbReference type="PROSITE" id="PS00036">
    <property type="entry name" value="BZIP_BASIC"/>
    <property type="match status" value="1"/>
</dbReference>
<dbReference type="SMART" id="SM00338">
    <property type="entry name" value="BRLZ"/>
    <property type="match status" value="1"/>
</dbReference>
<reference evidence="9" key="2">
    <citation type="submission" date="2025-09" db="UniProtKB">
        <authorList>
            <consortium name="Ensembl"/>
        </authorList>
    </citation>
    <scope>IDENTIFICATION</scope>
</reference>
<dbReference type="InterPro" id="IPR004827">
    <property type="entry name" value="bZIP"/>
</dbReference>
<dbReference type="GO" id="GO:0005634">
    <property type="term" value="C:nucleus"/>
    <property type="evidence" value="ECO:0007669"/>
    <property type="project" value="TreeGrafter"/>
</dbReference>
<organism evidence="9 10">
    <name type="scientific">Oncorhynchus kisutch</name>
    <name type="common">Coho salmon</name>
    <name type="synonym">Salmo kisutch</name>
    <dbReference type="NCBI Taxonomy" id="8019"/>
    <lineage>
        <taxon>Eukaryota</taxon>
        <taxon>Metazoa</taxon>
        <taxon>Chordata</taxon>
        <taxon>Craniata</taxon>
        <taxon>Vertebrata</taxon>
        <taxon>Euteleostomi</taxon>
        <taxon>Actinopterygii</taxon>
        <taxon>Neopterygii</taxon>
        <taxon>Teleostei</taxon>
        <taxon>Protacanthopterygii</taxon>
        <taxon>Salmoniformes</taxon>
        <taxon>Salmonidae</taxon>
        <taxon>Salmoninae</taxon>
        <taxon>Oncorhynchus</taxon>
    </lineage>
</organism>
<keyword evidence="4" id="KW-0010">Activator</keyword>
<comment type="similarity">
    <text evidence="1">Belongs to the bZIP family. CNC subfamily.</text>
</comment>
<evidence type="ECO:0000256" key="2">
    <source>
        <dbReference type="ARBA" id="ARBA00023015"/>
    </source>
</evidence>
<feature type="region of interest" description="Disordered" evidence="7">
    <location>
        <begin position="302"/>
        <end position="321"/>
    </location>
</feature>
<dbReference type="GO" id="GO:0000978">
    <property type="term" value="F:RNA polymerase II cis-regulatory region sequence-specific DNA binding"/>
    <property type="evidence" value="ECO:0007669"/>
    <property type="project" value="InterPro"/>
</dbReference>
<dbReference type="GO" id="GO:0034599">
    <property type="term" value="P:cellular response to oxidative stress"/>
    <property type="evidence" value="ECO:0007669"/>
    <property type="project" value="TreeGrafter"/>
</dbReference>
<dbReference type="InterPro" id="IPR046347">
    <property type="entry name" value="bZIP_sf"/>
</dbReference>
<dbReference type="Ensembl" id="ENSOKIT00005073315.1">
    <property type="protein sequence ID" value="ENSOKIP00005068923.1"/>
    <property type="gene ID" value="ENSOKIG00005029608.1"/>
</dbReference>
<evidence type="ECO:0000313" key="9">
    <source>
        <dbReference type="Ensembl" id="ENSOKIP00005068923.1"/>
    </source>
</evidence>
<dbReference type="GO" id="GO:0000981">
    <property type="term" value="F:DNA-binding transcription factor activity, RNA polymerase II-specific"/>
    <property type="evidence" value="ECO:0007669"/>
    <property type="project" value="TreeGrafter"/>
</dbReference>
<evidence type="ECO:0000256" key="1">
    <source>
        <dbReference type="ARBA" id="ARBA00008157"/>
    </source>
</evidence>
<dbReference type="InterPro" id="IPR008917">
    <property type="entry name" value="TF_DNA-bd_sf"/>
</dbReference>
<keyword evidence="2" id="KW-0805">Transcription regulation</keyword>
<dbReference type="Proteomes" id="UP000694557">
    <property type="component" value="Unassembled WGS sequence"/>
</dbReference>
<feature type="compositionally biased region" description="Polar residues" evidence="7">
    <location>
        <begin position="302"/>
        <end position="313"/>
    </location>
</feature>
<gene>
    <name evidence="9" type="primary">LOC109890738</name>
</gene>
<dbReference type="SUPFAM" id="SSF47454">
    <property type="entry name" value="A DNA-binding domain in eukaryotic transcription factors"/>
    <property type="match status" value="1"/>
</dbReference>
<keyword evidence="5" id="KW-0804">Transcription</keyword>
<protein>
    <submittedName>
        <fullName evidence="9">Nuclear factor erythroid 2-related factor 2</fullName>
    </submittedName>
</protein>
<feature type="region of interest" description="Disordered" evidence="7">
    <location>
        <begin position="396"/>
        <end position="455"/>
    </location>
</feature>
<evidence type="ECO:0000256" key="4">
    <source>
        <dbReference type="ARBA" id="ARBA00023159"/>
    </source>
</evidence>
<dbReference type="PANTHER" id="PTHR24411">
    <property type="entry name" value="NUCLEAR FACTOR ERYTHROID 2-RELATED FACTOR"/>
    <property type="match status" value="1"/>
</dbReference>
<evidence type="ECO:0000259" key="8">
    <source>
        <dbReference type="PROSITE" id="PS50217"/>
    </source>
</evidence>
<dbReference type="Pfam" id="PF03131">
    <property type="entry name" value="bZIP_Maf"/>
    <property type="match status" value="1"/>
</dbReference>
<dbReference type="InterPro" id="IPR047167">
    <property type="entry name" value="NFE2-like"/>
</dbReference>
<feature type="region of interest" description="Disordered" evidence="7">
    <location>
        <begin position="332"/>
        <end position="384"/>
    </location>
</feature>
<dbReference type="SUPFAM" id="SSF57959">
    <property type="entry name" value="Leucine zipper domain"/>
    <property type="match status" value="1"/>
</dbReference>
<evidence type="ECO:0000256" key="7">
    <source>
        <dbReference type="SAM" id="MobiDB-lite"/>
    </source>
</evidence>
<keyword evidence="10" id="KW-1185">Reference proteome</keyword>
<dbReference type="GeneTree" id="ENSGT00950000182892"/>
<keyword evidence="6" id="KW-0539">Nucleus</keyword>
<evidence type="ECO:0000256" key="5">
    <source>
        <dbReference type="ARBA" id="ARBA00023163"/>
    </source>
</evidence>
<dbReference type="AlphaFoldDB" id="A0A8C7I824"/>
<feature type="compositionally biased region" description="Polar residues" evidence="7">
    <location>
        <begin position="401"/>
        <end position="410"/>
    </location>
</feature>
<feature type="compositionally biased region" description="Polar residues" evidence="7">
    <location>
        <begin position="351"/>
        <end position="373"/>
    </location>
</feature>
<name>A0A8C7I824_ONCKI</name>
<evidence type="ECO:0000256" key="3">
    <source>
        <dbReference type="ARBA" id="ARBA00023125"/>
    </source>
</evidence>
<feature type="domain" description="BZIP" evidence="8">
    <location>
        <begin position="496"/>
        <end position="559"/>
    </location>
</feature>
<dbReference type="Gene3D" id="1.10.880.10">
    <property type="entry name" value="Transcription factor, Skn-1-like, DNA-binding domain"/>
    <property type="match status" value="1"/>
</dbReference>
<reference evidence="9" key="1">
    <citation type="submission" date="2025-08" db="UniProtKB">
        <authorList>
            <consortium name="Ensembl"/>
        </authorList>
    </citation>
    <scope>IDENTIFICATION</scope>
</reference>
<dbReference type="PANTHER" id="PTHR24411:SF3">
    <property type="entry name" value="NUCLEAR FACTOR ERYTHROID 2-RELATED FACTOR 2"/>
    <property type="match status" value="1"/>
</dbReference>
<keyword evidence="3" id="KW-0238">DNA-binding</keyword>
<dbReference type="InterPro" id="IPR004826">
    <property type="entry name" value="bZIP_Maf"/>
</dbReference>
<evidence type="ECO:0000313" key="10">
    <source>
        <dbReference type="Proteomes" id="UP000694557"/>
    </source>
</evidence>
<dbReference type="PROSITE" id="PS50217">
    <property type="entry name" value="BZIP"/>
    <property type="match status" value="1"/>
</dbReference>
<dbReference type="GeneID" id="109890738"/>
<dbReference type="RefSeq" id="XP_020338339.1">
    <property type="nucleotide sequence ID" value="XM_020482750.2"/>
</dbReference>
<dbReference type="KEGG" id="oki:109890738"/>
<sequence>MMEVELSSAHRSQQDMNLIDILWRQDIDLGAEREVFDLSLRQKEDELRRQRELEEENRLHLLREQDKALLEQLELDEETGEFMPCLLPSEPELPNTEGNQNTIFSRVDGDALSFDECMQLLAETFPFVETIELPHPPPAHIMPSPSIGNSRPDMLTSQQSPVAQNPMLSALLAPHKAPIAVPVSLEPAPVDVEQAWMELLSLPELQQNLKMQVSDILDQNGYTSTSMPLEVQDPNYSFYLPELPGLVTNIDTTPPVLLINNFKGMVPPDNLNQMTLKPPELNTTYTTDSLCKLFYTDHSNTKPSSPMLSYTSNEAEKEVRHKPLEPSEIHVPQFSLTDGHSSATEFLDSDSGLSMDNVSSPMKSHQDDSSMGYSDSDLEEMDSNRSEYREMFSLSLHGEEQQSSPFNTGPVSHFPADSLPYPKSELIEGNGHNQRPFTKDKSRRRSAGYQSRLSRDEQRAKALGIPFAVELIINLPVDDFNELMSKHQLNEVQLVLIRDIRRRGKNKVAAQNCRKRKMESISGLEGELEALCEKKAHLLRESAQRNGSLKELKEQLGSLYLEVFSRLRDEEGKPYSPSDYSLQQTSDGSMFLVPRVKKTLKGEDK</sequence>
<feature type="compositionally biased region" description="Polar residues" evidence="7">
    <location>
        <begin position="334"/>
        <end position="344"/>
    </location>
</feature>
<evidence type="ECO:0000256" key="6">
    <source>
        <dbReference type="ARBA" id="ARBA00023242"/>
    </source>
</evidence>
<proteinExistence type="inferred from homology"/>
<dbReference type="CDD" id="cd14720">
    <property type="entry name" value="bZIP_NFE2-like"/>
    <property type="match status" value="1"/>
</dbReference>
<accession>A0A8C7I824</accession>